<feature type="signal peptide" evidence="4">
    <location>
        <begin position="1"/>
        <end position="16"/>
    </location>
</feature>
<feature type="chain" id="PRO_5010699180" evidence="4">
    <location>
        <begin position="17"/>
        <end position="193"/>
    </location>
</feature>
<feature type="compositionally biased region" description="Basic and acidic residues" evidence="3">
    <location>
        <begin position="164"/>
        <end position="175"/>
    </location>
</feature>
<keyword evidence="4" id="KW-0732">Signal</keyword>
<dbReference type="GO" id="GO:0030246">
    <property type="term" value="F:carbohydrate binding"/>
    <property type="evidence" value="ECO:0007669"/>
    <property type="project" value="UniProtKB-KW"/>
</dbReference>
<dbReference type="SUPFAM" id="SSF56436">
    <property type="entry name" value="C-type lectin-like"/>
    <property type="match status" value="1"/>
</dbReference>
<gene>
    <name evidence="6" type="primary">CTL6</name>
</gene>
<dbReference type="SMART" id="SM00034">
    <property type="entry name" value="CLECT"/>
    <property type="match status" value="1"/>
</dbReference>
<dbReference type="PROSITE" id="PS50041">
    <property type="entry name" value="C_TYPE_LECTIN_2"/>
    <property type="match status" value="1"/>
</dbReference>
<proteinExistence type="evidence at transcript level"/>
<dbReference type="InterPro" id="IPR016187">
    <property type="entry name" value="CTDL_fold"/>
</dbReference>
<evidence type="ECO:0000256" key="3">
    <source>
        <dbReference type="SAM" id="MobiDB-lite"/>
    </source>
</evidence>
<protein>
    <submittedName>
        <fullName evidence="6">Putative CTL6</fullName>
    </submittedName>
</protein>
<dbReference type="CDD" id="cd00037">
    <property type="entry name" value="CLECT"/>
    <property type="match status" value="1"/>
</dbReference>
<dbReference type="InterPro" id="IPR051379">
    <property type="entry name" value="C-type_Lectin_Receptor_IMM"/>
</dbReference>
<evidence type="ECO:0000256" key="2">
    <source>
        <dbReference type="ARBA" id="ARBA00023157"/>
    </source>
</evidence>
<feature type="domain" description="C-type lectin" evidence="5">
    <location>
        <begin position="35"/>
        <end position="154"/>
    </location>
</feature>
<evidence type="ECO:0000256" key="1">
    <source>
        <dbReference type="ARBA" id="ARBA00022734"/>
    </source>
</evidence>
<dbReference type="EMBL" id="FX985245">
    <property type="protein sequence ID" value="BAX07258.1"/>
    <property type="molecule type" value="mRNA"/>
</dbReference>
<evidence type="ECO:0000256" key="4">
    <source>
        <dbReference type="SAM" id="SignalP"/>
    </source>
</evidence>
<dbReference type="AlphaFoldDB" id="A0A1V1FV69"/>
<dbReference type="PANTHER" id="PTHR46746:SF9">
    <property type="entry name" value="CD209 ANTIGEN-LIKE PROTEIN C-LIKE"/>
    <property type="match status" value="1"/>
</dbReference>
<evidence type="ECO:0000313" key="6">
    <source>
        <dbReference type="EMBL" id="BAX07258.1"/>
    </source>
</evidence>
<dbReference type="InterPro" id="IPR001304">
    <property type="entry name" value="C-type_lectin-like"/>
</dbReference>
<accession>A0A1V1FV69</accession>
<sequence length="193" mass="23294">MWLWILLLLGACLTTGVPEEDMKKTYVCPPDFVRNGNSCYFFSTHMATWQEAHFACKDRDSELARLEKGWEDRNMRCYLNKPELARLERWIGGIYNWETKRWVWGATGRRVSYQGFSRRSPTEDPKWHCIVMDPLMMYKWGTRSCVHRKHYICEKPLQVVMVPEDNKLRQRSERRSNRRRRPHLQNVQQQRVL</sequence>
<evidence type="ECO:0000259" key="5">
    <source>
        <dbReference type="PROSITE" id="PS50041"/>
    </source>
</evidence>
<dbReference type="InterPro" id="IPR016186">
    <property type="entry name" value="C-type_lectin-like/link_sf"/>
</dbReference>
<reference evidence="6" key="1">
    <citation type="journal article" date="2017" name="PLoS ONE">
        <title>Caste-, sex-, and age-dependent expression of immune-related genes in a Japanese subterranean termite, Reticulitermes speratus.</title>
        <authorList>
            <person name="Mitaka Y."/>
            <person name="Kobayashi K."/>
            <person name="Matsuura K."/>
        </authorList>
    </citation>
    <scope>NUCLEOTIDE SEQUENCE</scope>
    <source>
        <tissue evidence="6">Whole body</tissue>
    </source>
</reference>
<feature type="region of interest" description="Disordered" evidence="3">
    <location>
        <begin position="164"/>
        <end position="193"/>
    </location>
</feature>
<dbReference type="Pfam" id="PF00059">
    <property type="entry name" value="Lectin_C"/>
    <property type="match status" value="1"/>
</dbReference>
<keyword evidence="1" id="KW-0430">Lectin</keyword>
<organism evidence="6">
    <name type="scientific">Reticulitermes speratus</name>
    <dbReference type="NCBI Taxonomy" id="60591"/>
    <lineage>
        <taxon>Eukaryota</taxon>
        <taxon>Metazoa</taxon>
        <taxon>Ecdysozoa</taxon>
        <taxon>Arthropoda</taxon>
        <taxon>Hexapoda</taxon>
        <taxon>Insecta</taxon>
        <taxon>Pterygota</taxon>
        <taxon>Neoptera</taxon>
        <taxon>Polyneoptera</taxon>
        <taxon>Dictyoptera</taxon>
        <taxon>Blattodea</taxon>
        <taxon>Blattoidea</taxon>
        <taxon>Termitoidae</taxon>
        <taxon>Rhinotermitidae</taxon>
        <taxon>Reticulitermes</taxon>
        <taxon>Frontotermes</taxon>
    </lineage>
</organism>
<keyword evidence="2" id="KW-1015">Disulfide bond</keyword>
<name>A0A1V1FV69_9NEOP</name>
<dbReference type="Gene3D" id="3.10.100.10">
    <property type="entry name" value="Mannose-Binding Protein A, subunit A"/>
    <property type="match status" value="1"/>
</dbReference>
<dbReference type="PANTHER" id="PTHR46746">
    <property type="entry name" value="KILLER CELL LECTIN-LIKE RECEPTOR SUBFAMILY F MEMBER 2"/>
    <property type="match status" value="1"/>
</dbReference>